<sequence length="157" mass="18033">MTPVQLGCCSDEPPLNRARPLFPGARSVSGPQNGSEYLRLEIFSYLYQERVEDQYQKDLHPATQRRSCRPVSNVEFSVVLDFGKFYQEKYFVWASGQAGNPKMQQERAQLEHKASGEQLDKHVQLLYTQIEVDGPYEILMLSTNLHGKPTCSEKMFK</sequence>
<evidence type="ECO:0000313" key="2">
    <source>
        <dbReference type="Proteomes" id="UP000772434"/>
    </source>
</evidence>
<accession>A0A9P5P691</accession>
<evidence type="ECO:0000313" key="1">
    <source>
        <dbReference type="EMBL" id="KAF9047233.1"/>
    </source>
</evidence>
<dbReference type="EMBL" id="JADNRY010000495">
    <property type="protein sequence ID" value="KAF9047233.1"/>
    <property type="molecule type" value="Genomic_DNA"/>
</dbReference>
<keyword evidence="2" id="KW-1185">Reference proteome</keyword>
<dbReference type="AlphaFoldDB" id="A0A9P5P691"/>
<reference evidence="1" key="1">
    <citation type="submission" date="2020-11" db="EMBL/GenBank/DDBJ databases">
        <authorList>
            <consortium name="DOE Joint Genome Institute"/>
            <person name="Ahrendt S."/>
            <person name="Riley R."/>
            <person name="Andreopoulos W."/>
            <person name="Labutti K."/>
            <person name="Pangilinan J."/>
            <person name="Ruiz-Duenas F.J."/>
            <person name="Barrasa J.M."/>
            <person name="Sanchez-Garcia M."/>
            <person name="Camarero S."/>
            <person name="Miyauchi S."/>
            <person name="Serrano A."/>
            <person name="Linde D."/>
            <person name="Babiker R."/>
            <person name="Drula E."/>
            <person name="Ayuso-Fernandez I."/>
            <person name="Pacheco R."/>
            <person name="Padilla G."/>
            <person name="Ferreira P."/>
            <person name="Barriuso J."/>
            <person name="Kellner H."/>
            <person name="Castanera R."/>
            <person name="Alfaro M."/>
            <person name="Ramirez L."/>
            <person name="Pisabarro A.G."/>
            <person name="Kuo A."/>
            <person name="Tritt A."/>
            <person name="Lipzen A."/>
            <person name="He G."/>
            <person name="Yan M."/>
            <person name="Ng V."/>
            <person name="Cullen D."/>
            <person name="Martin F."/>
            <person name="Rosso M.-N."/>
            <person name="Henrissat B."/>
            <person name="Hibbett D."/>
            <person name="Martinez A.T."/>
            <person name="Grigoriev I.V."/>
        </authorList>
    </citation>
    <scope>NUCLEOTIDE SEQUENCE</scope>
    <source>
        <strain evidence="1">AH 40177</strain>
    </source>
</reference>
<protein>
    <submittedName>
        <fullName evidence="1">Uncharacterized protein</fullName>
    </submittedName>
</protein>
<proteinExistence type="predicted"/>
<organism evidence="1 2">
    <name type="scientific">Rhodocollybia butyracea</name>
    <dbReference type="NCBI Taxonomy" id="206335"/>
    <lineage>
        <taxon>Eukaryota</taxon>
        <taxon>Fungi</taxon>
        <taxon>Dikarya</taxon>
        <taxon>Basidiomycota</taxon>
        <taxon>Agaricomycotina</taxon>
        <taxon>Agaricomycetes</taxon>
        <taxon>Agaricomycetidae</taxon>
        <taxon>Agaricales</taxon>
        <taxon>Marasmiineae</taxon>
        <taxon>Omphalotaceae</taxon>
        <taxon>Rhodocollybia</taxon>
    </lineage>
</organism>
<name>A0A9P5P691_9AGAR</name>
<gene>
    <name evidence="1" type="ORF">BDP27DRAFT_1373879</name>
</gene>
<dbReference type="Proteomes" id="UP000772434">
    <property type="component" value="Unassembled WGS sequence"/>
</dbReference>
<comment type="caution">
    <text evidence="1">The sequence shown here is derived from an EMBL/GenBank/DDBJ whole genome shotgun (WGS) entry which is preliminary data.</text>
</comment>